<protein>
    <submittedName>
        <fullName evidence="1">Bacteriophage CII protein</fullName>
    </submittedName>
</protein>
<dbReference type="AlphaFoldDB" id="A0A0T9V0N3"/>
<dbReference type="Proteomes" id="UP000040088">
    <property type="component" value="Unassembled WGS sequence"/>
</dbReference>
<dbReference type="EMBL" id="CQEM01000033">
    <property type="protein sequence ID" value="CNL92302.1"/>
    <property type="molecule type" value="Genomic_DNA"/>
</dbReference>
<dbReference type="SUPFAM" id="SSF47413">
    <property type="entry name" value="lambda repressor-like DNA-binding domains"/>
    <property type="match status" value="1"/>
</dbReference>
<evidence type="ECO:0000313" key="1">
    <source>
        <dbReference type="EMBL" id="CNL92302.1"/>
    </source>
</evidence>
<dbReference type="GO" id="GO:0003677">
    <property type="term" value="F:DNA binding"/>
    <property type="evidence" value="ECO:0007669"/>
    <property type="project" value="InterPro"/>
</dbReference>
<name>A0A0T9V0N3_YERAE</name>
<reference evidence="2" key="1">
    <citation type="submission" date="2015-03" db="EMBL/GenBank/DDBJ databases">
        <authorList>
            <consortium name="Pathogen Informatics"/>
        </authorList>
    </citation>
    <scope>NUCLEOTIDE SEQUENCE [LARGE SCALE GENOMIC DNA]</scope>
    <source>
        <strain evidence="2">IP27925</strain>
    </source>
</reference>
<dbReference type="InterPro" id="IPR010982">
    <property type="entry name" value="Lambda_DNA-bd_dom_sf"/>
</dbReference>
<evidence type="ECO:0000313" key="2">
    <source>
        <dbReference type="Proteomes" id="UP000040088"/>
    </source>
</evidence>
<dbReference type="Gene3D" id="1.10.260.40">
    <property type="entry name" value="lambda repressor-like DNA-binding domains"/>
    <property type="match status" value="1"/>
</dbReference>
<accession>A0A0T9V0N3</accession>
<dbReference type="Pfam" id="PF05269">
    <property type="entry name" value="Phage_CII"/>
    <property type="match status" value="1"/>
</dbReference>
<dbReference type="RefSeq" id="WP_050127272.1">
    <property type="nucleotide sequence ID" value="NZ_CQEM01000033.1"/>
</dbReference>
<proteinExistence type="predicted"/>
<gene>
    <name evidence="1" type="ORF">ERS008460_04112</name>
</gene>
<dbReference type="InterPro" id="IPR007933">
    <property type="entry name" value="Transcrpt_activ_CII"/>
</dbReference>
<sequence length="112" mass="12708">MERAQKRTNAIELEVQVMNGISSKGQLEAARHVGVDRCQISRWISGKDSMLSKFCRLLEFAEIEKPENILAIAGNEAREIATTLRMMRLLLNPQKQKSPRLGGDSEQFTMNF</sequence>
<dbReference type="GO" id="GO:0006355">
    <property type="term" value="P:regulation of DNA-templated transcription"/>
    <property type="evidence" value="ECO:0007669"/>
    <property type="project" value="InterPro"/>
</dbReference>
<organism evidence="1 2">
    <name type="scientific">Yersinia aleksiciae</name>
    <dbReference type="NCBI Taxonomy" id="263819"/>
    <lineage>
        <taxon>Bacteria</taxon>
        <taxon>Pseudomonadati</taxon>
        <taxon>Pseudomonadota</taxon>
        <taxon>Gammaproteobacteria</taxon>
        <taxon>Enterobacterales</taxon>
        <taxon>Yersiniaceae</taxon>
        <taxon>Yersinia</taxon>
    </lineage>
</organism>